<feature type="chain" id="PRO_5032765652" evidence="3">
    <location>
        <begin position="26"/>
        <end position="922"/>
    </location>
</feature>
<proteinExistence type="predicted"/>
<comment type="caution">
    <text evidence="5">The sequence shown here is derived from an EMBL/GenBank/DDBJ whole genome shotgun (WGS) entry which is preliminary data.</text>
</comment>
<feature type="domain" description="Fibronectin type-III" evidence="4">
    <location>
        <begin position="779"/>
        <end position="866"/>
    </location>
</feature>
<organism evidence="5 6">
    <name type="scientific">Oryzias melastigma</name>
    <name type="common">Marine medaka</name>
    <dbReference type="NCBI Taxonomy" id="30732"/>
    <lineage>
        <taxon>Eukaryota</taxon>
        <taxon>Metazoa</taxon>
        <taxon>Chordata</taxon>
        <taxon>Craniata</taxon>
        <taxon>Vertebrata</taxon>
        <taxon>Euteleostomi</taxon>
        <taxon>Actinopterygii</taxon>
        <taxon>Neopterygii</taxon>
        <taxon>Teleostei</taxon>
        <taxon>Neoteleostei</taxon>
        <taxon>Acanthomorphata</taxon>
        <taxon>Ovalentaria</taxon>
        <taxon>Atherinomorphae</taxon>
        <taxon>Beloniformes</taxon>
        <taxon>Adrianichthyidae</taxon>
        <taxon>Oryziinae</taxon>
        <taxon>Oryzias</taxon>
    </lineage>
</organism>
<dbReference type="AlphaFoldDB" id="A0A834BRD2"/>
<evidence type="ECO:0000313" key="6">
    <source>
        <dbReference type="Proteomes" id="UP000646548"/>
    </source>
</evidence>
<protein>
    <submittedName>
        <fullName evidence="5">Receptor-type tyrosine-protein phosphatase beta</fullName>
    </submittedName>
</protein>
<dbReference type="CDD" id="cd00063">
    <property type="entry name" value="FN3"/>
    <property type="match status" value="4"/>
</dbReference>
<accession>A0A834BRD2</accession>
<reference evidence="5" key="1">
    <citation type="journal article" name="BMC Genomics">
        <title>Long-read sequencing and de novo genome assembly of marine medaka (Oryzias melastigma).</title>
        <authorList>
            <person name="Liang P."/>
            <person name="Saqib H.S.A."/>
            <person name="Ni X."/>
            <person name="Shen Y."/>
        </authorList>
    </citation>
    <scope>NUCLEOTIDE SEQUENCE</scope>
    <source>
        <strain evidence="5">Bigg-433</strain>
    </source>
</reference>
<evidence type="ECO:0000256" key="1">
    <source>
        <dbReference type="ARBA" id="ARBA00022737"/>
    </source>
</evidence>
<dbReference type="SMART" id="SM00060">
    <property type="entry name" value="FN3"/>
    <property type="match status" value="5"/>
</dbReference>
<feature type="signal peptide" evidence="3">
    <location>
        <begin position="1"/>
        <end position="25"/>
    </location>
</feature>
<keyword evidence="3" id="KW-0732">Signal</keyword>
<dbReference type="PANTHER" id="PTHR46708:SF11">
    <property type="entry name" value="RECEPTOR-TYPE TYROSINE-PROTEIN PHOSPHATASE ETA-LIKE"/>
    <property type="match status" value="1"/>
</dbReference>
<dbReference type="InterPro" id="IPR050991">
    <property type="entry name" value="ECM_Regulatory_Proteins"/>
</dbReference>
<feature type="region of interest" description="Disordered" evidence="2">
    <location>
        <begin position="311"/>
        <end position="346"/>
    </location>
</feature>
<dbReference type="SUPFAM" id="SSF49265">
    <property type="entry name" value="Fibronectin type III"/>
    <property type="match status" value="3"/>
</dbReference>
<feature type="domain" description="Fibronectin type-III" evidence="4">
    <location>
        <begin position="526"/>
        <end position="607"/>
    </location>
</feature>
<dbReference type="PANTHER" id="PTHR46708">
    <property type="entry name" value="TENASCIN"/>
    <property type="match status" value="1"/>
</dbReference>
<dbReference type="InterPro" id="IPR036116">
    <property type="entry name" value="FN3_sf"/>
</dbReference>
<dbReference type="Proteomes" id="UP000646548">
    <property type="component" value="Unassembled WGS sequence"/>
</dbReference>
<dbReference type="Pfam" id="PF00041">
    <property type="entry name" value="fn3"/>
    <property type="match status" value="3"/>
</dbReference>
<name>A0A834BRD2_ORYME</name>
<dbReference type="InterPro" id="IPR016187">
    <property type="entry name" value="CTDL_fold"/>
</dbReference>
<evidence type="ECO:0000259" key="4">
    <source>
        <dbReference type="PROSITE" id="PS50853"/>
    </source>
</evidence>
<feature type="domain" description="Fibronectin type-III" evidence="4">
    <location>
        <begin position="608"/>
        <end position="695"/>
    </location>
</feature>
<dbReference type="InterPro" id="IPR003961">
    <property type="entry name" value="FN3_dom"/>
</dbReference>
<dbReference type="CDD" id="cd00037">
    <property type="entry name" value="CLECT"/>
    <property type="match status" value="1"/>
</dbReference>
<evidence type="ECO:0000256" key="3">
    <source>
        <dbReference type="SAM" id="SignalP"/>
    </source>
</evidence>
<dbReference type="InterPro" id="IPR013783">
    <property type="entry name" value="Ig-like_fold"/>
</dbReference>
<evidence type="ECO:0000256" key="2">
    <source>
        <dbReference type="SAM" id="MobiDB-lite"/>
    </source>
</evidence>
<evidence type="ECO:0000313" key="5">
    <source>
        <dbReference type="EMBL" id="KAF6715894.1"/>
    </source>
</evidence>
<dbReference type="Gene3D" id="3.10.100.10">
    <property type="entry name" value="Mannose-Binding Protein A, subunit A"/>
    <property type="match status" value="1"/>
</dbReference>
<keyword evidence="1" id="KW-0677">Repeat</keyword>
<dbReference type="InterPro" id="IPR016186">
    <property type="entry name" value="C-type_lectin-like/link_sf"/>
</dbReference>
<dbReference type="PROSITE" id="PS50853">
    <property type="entry name" value="FN3"/>
    <property type="match status" value="3"/>
</dbReference>
<dbReference type="Gene3D" id="2.60.40.10">
    <property type="entry name" value="Immunoglobulins"/>
    <property type="match status" value="4"/>
</dbReference>
<keyword evidence="5" id="KW-0675">Receptor</keyword>
<dbReference type="EMBL" id="WKFB01001022">
    <property type="protein sequence ID" value="KAF6715894.1"/>
    <property type="molecule type" value="Genomic_DNA"/>
</dbReference>
<dbReference type="SUPFAM" id="SSF56436">
    <property type="entry name" value="C-type lectin-like"/>
    <property type="match status" value="1"/>
</dbReference>
<gene>
    <name evidence="5" type="ORF">FQA47_008878</name>
</gene>
<sequence>MVGMSPLDKASLFMCCALLLTFTVAEREYFFLPIPLTWDTARNHCQVCFKDLVTVTPENVLIIVKKINTDHWIGLRKQPSSNVTDNNNLTNTDINNLTNIVNNLTNIINRSNHSINPVNLAISYSSLANPVNSLSNNANSLSSSAGALTNNSIQLNTSKLIDSIFSNNSNSNITSNSTDTLYEAWSFWANGDPVIFQNWYPGMPQMKSPIPNINCCSCSCTCPAKPTSIMTSFVPTTDLTTTSRFWTTEKTTTETLTTFAGNTSFNESFLNIPVNATQDNTTNTNFTLNMTNPTTPTTSTTIERALNTIDQSSPNTTVTTNMQKSTNQSEWNTTNNHTTEMDDFSNTTDKTSYIPTTNYTTVETTAIRTNFDALKSSTSSPWTTPQPPIEAACERSPMEAPFLVEINKNYIEDPCVVILKSGLWVERRCSEILPFICYEDRFFGHTNVTNITSESANLTWQPGPGGISHYYIEITGDLDLKENVTDLTLELFSLTAGGNYSVQVFPVKCGRFLNPLNTSFYTIPYEVNDLRVENVTERSIFLSWSKPEGKASFYLVETENHKGRNVNTTDLEFDGLIPGTCYTFTVKSGVPTQWSNEANVTSCTKPSKVSNLKATDIQDTSLTVGWKQPEGKFTVYHVTVKFNQKEQNHYVNATETNLILTDLQGGTRTTIEVAVLSNGLMGDVVEIIEYTVPERVSKLELTAEQRTIAAKWIYTIDNNTTFIAELWESNKIQELTTKNTTISFSGLKAATNYTVIVYVMKGSTKSPAERCSIFTLTVAPTNLKDIERTKNSITLKWTVPEEMKDAILLFRVSSLWSKTYNEMAEKTDNHTFKNLISGTKYYFEVRAKAGDSISESQNYSAKTEPEKMDVSLSMLCSSAEPLHCEKETEKSSVLVEIEKMLKKKFSDDIYFETPESLTSPNS</sequence>